<dbReference type="InterPro" id="IPR013767">
    <property type="entry name" value="PAS_fold"/>
</dbReference>
<dbReference type="AlphaFoldDB" id="A0A381FQ95"/>
<dbReference type="InterPro" id="IPR000014">
    <property type="entry name" value="PAS"/>
</dbReference>
<dbReference type="Pfam" id="PF02518">
    <property type="entry name" value="HATPase_c"/>
    <property type="match status" value="1"/>
</dbReference>
<dbReference type="PANTHER" id="PTHR43304">
    <property type="entry name" value="PHYTOCHROME-LIKE PROTEIN CPH1"/>
    <property type="match status" value="1"/>
</dbReference>
<dbReference type="PROSITE" id="PS50112">
    <property type="entry name" value="PAS"/>
    <property type="match status" value="2"/>
</dbReference>
<dbReference type="InterPro" id="IPR035965">
    <property type="entry name" value="PAS-like_dom_sf"/>
</dbReference>
<dbReference type="CDD" id="cd00130">
    <property type="entry name" value="PAS"/>
    <property type="match status" value="2"/>
</dbReference>
<sequence length="833" mass="94560">MTDVTLEKEEQRLNALNSYHILDTSTEDGFDELTELAAAICDTPIALISFVDRDRLWFKAHYGLDINYTERCQSFCDFAIQQPKSLTQIEDTQKDVRFQDNSQVIGNQEIRFYAGVPLVDETSHALGTICVIDYKPRTLNRTQQNALRYLASRIVDKLLLKKKIMELEAVQQTFKLNENSIEISNAILQGCNNSTEDHKELQTANEQLSSIRLDLEQTQIKLNIAIESAGLGFFTFDFRTICLKVNEQFLNIFGFPSCKEPSMRQIKNTIDPTYMSEIPEIISKGITSGKAVNLLYKIKHQVTGEDRWIKGMGKAKFSSYGKPEYFIGVNIDVTKEVQYSLKTKQLNIRLREKKARLQNILDTVGEGIGITDEKGDIIYTNQRSRAILKFKEKDMLKLNITASEWNNRRLDGTPLPDAEHPITVTLLTGNPILNYEFLVNDQKGSSIYLRMNTTPIKDAEGNITGAIGSFSDITETYLLQQKLKEKEENLRMAIAPANLGIWCIDIQTREFFPSVRCKELFGFYPDEKMPYNAVVAQIADSHRQSAIATLDAAINQGKTYDLEYPIIGYHDKKLRWVHALGSLYTSPEGTAHFSGTMADITEQKLNEERRSDFISMVSHELRSPLTAIGLHIYILEKKAKNNNDSMVADTVAKINKQVKRMEALINGFLEVAQLGEKKIRLDRTQFDMADLVRITEEESIATITSHQVTFQPVEFTPVEADKDKIEQVLINLINNSVKYSPKNTNINVSCITKENMVHVCVSDQGMGIPTKDQSSIFDRFYRVENEGMKNKKGFGIGLYICKEIIERHNGQIGVESIEGQGSVFWFTLPVLKV</sequence>
<dbReference type="SUPFAM" id="SSF47384">
    <property type="entry name" value="Homodimeric domain of signal transducing histidine kinase"/>
    <property type="match status" value="1"/>
</dbReference>
<dbReference type="Pfam" id="PF01590">
    <property type="entry name" value="GAF"/>
    <property type="match status" value="1"/>
</dbReference>
<feature type="domain" description="PAS" evidence="7">
    <location>
        <begin position="486"/>
        <end position="557"/>
    </location>
</feature>
<dbReference type="NCBIfam" id="TIGR00229">
    <property type="entry name" value="sensory_box"/>
    <property type="match status" value="2"/>
</dbReference>
<dbReference type="InterPro" id="IPR052162">
    <property type="entry name" value="Sensor_kinase/Photoreceptor"/>
</dbReference>
<evidence type="ECO:0000313" key="10">
    <source>
        <dbReference type="Proteomes" id="UP000254282"/>
    </source>
</evidence>
<dbReference type="SMART" id="SM00388">
    <property type="entry name" value="HisKA"/>
    <property type="match status" value="1"/>
</dbReference>
<dbReference type="Proteomes" id="UP000254282">
    <property type="component" value="Unassembled WGS sequence"/>
</dbReference>
<dbReference type="Gene3D" id="3.30.450.20">
    <property type="entry name" value="PAS domain"/>
    <property type="match status" value="3"/>
</dbReference>
<organism evidence="9 10">
    <name type="scientific">Chryseobacterium indoltheticum</name>
    <dbReference type="NCBI Taxonomy" id="254"/>
    <lineage>
        <taxon>Bacteria</taxon>
        <taxon>Pseudomonadati</taxon>
        <taxon>Bacteroidota</taxon>
        <taxon>Flavobacteriia</taxon>
        <taxon>Flavobacteriales</taxon>
        <taxon>Weeksellaceae</taxon>
        <taxon>Chryseobacterium group</taxon>
        <taxon>Chryseobacterium</taxon>
    </lineage>
</organism>
<evidence type="ECO:0000259" key="8">
    <source>
        <dbReference type="PROSITE" id="PS50113"/>
    </source>
</evidence>
<evidence type="ECO:0000256" key="3">
    <source>
        <dbReference type="ARBA" id="ARBA00022553"/>
    </source>
</evidence>
<dbReference type="EMBL" id="UFVR01000004">
    <property type="protein sequence ID" value="SUX48719.1"/>
    <property type="molecule type" value="Genomic_DNA"/>
</dbReference>
<feature type="domain" description="Histidine kinase" evidence="6">
    <location>
        <begin position="616"/>
        <end position="832"/>
    </location>
</feature>
<dbReference type="Gene3D" id="3.30.450.40">
    <property type="match status" value="1"/>
</dbReference>
<dbReference type="SUPFAM" id="SSF55781">
    <property type="entry name" value="GAF domain-like"/>
    <property type="match status" value="1"/>
</dbReference>
<feature type="domain" description="PAC" evidence="8">
    <location>
        <begin position="433"/>
        <end position="485"/>
    </location>
</feature>
<dbReference type="Gene3D" id="1.10.287.130">
    <property type="match status" value="1"/>
</dbReference>
<proteinExistence type="predicted"/>
<protein>
    <recommendedName>
        <fullName evidence="2">histidine kinase</fullName>
        <ecNumber evidence="2">2.7.13.3</ecNumber>
    </recommendedName>
</protein>
<dbReference type="SUPFAM" id="SSF55874">
    <property type="entry name" value="ATPase domain of HSP90 chaperone/DNA topoisomerase II/histidine kinase"/>
    <property type="match status" value="1"/>
</dbReference>
<evidence type="ECO:0000256" key="2">
    <source>
        <dbReference type="ARBA" id="ARBA00012438"/>
    </source>
</evidence>
<dbReference type="PRINTS" id="PR00344">
    <property type="entry name" value="BCTRLSENSOR"/>
</dbReference>
<dbReference type="PANTHER" id="PTHR43304:SF1">
    <property type="entry name" value="PAC DOMAIN-CONTAINING PROTEIN"/>
    <property type="match status" value="1"/>
</dbReference>
<dbReference type="InterPro" id="IPR036097">
    <property type="entry name" value="HisK_dim/P_sf"/>
</dbReference>
<dbReference type="GO" id="GO:0006355">
    <property type="term" value="P:regulation of DNA-templated transcription"/>
    <property type="evidence" value="ECO:0007669"/>
    <property type="project" value="InterPro"/>
</dbReference>
<dbReference type="InterPro" id="IPR004358">
    <property type="entry name" value="Sig_transdc_His_kin-like_C"/>
</dbReference>
<dbReference type="InterPro" id="IPR029016">
    <property type="entry name" value="GAF-like_dom_sf"/>
</dbReference>
<keyword evidence="5 9" id="KW-0418">Kinase</keyword>
<dbReference type="GO" id="GO:0000155">
    <property type="term" value="F:phosphorelay sensor kinase activity"/>
    <property type="evidence" value="ECO:0007669"/>
    <property type="project" value="InterPro"/>
</dbReference>
<dbReference type="PROSITE" id="PS50109">
    <property type="entry name" value="HIS_KIN"/>
    <property type="match status" value="1"/>
</dbReference>
<dbReference type="PROSITE" id="PS50113">
    <property type="entry name" value="PAC"/>
    <property type="match status" value="2"/>
</dbReference>
<reference evidence="9 10" key="1">
    <citation type="submission" date="2018-06" db="EMBL/GenBank/DDBJ databases">
        <authorList>
            <consortium name="Pathogen Informatics"/>
            <person name="Doyle S."/>
        </authorList>
    </citation>
    <scope>NUCLEOTIDE SEQUENCE [LARGE SCALE GENOMIC DNA]</scope>
    <source>
        <strain evidence="9 10">NCTC13532</strain>
    </source>
</reference>
<keyword evidence="4 9" id="KW-0808">Transferase</keyword>
<dbReference type="EC" id="2.7.13.3" evidence="2"/>
<dbReference type="InterPro" id="IPR001610">
    <property type="entry name" value="PAC"/>
</dbReference>
<dbReference type="InterPro" id="IPR005467">
    <property type="entry name" value="His_kinase_dom"/>
</dbReference>
<accession>A0A381FQ95</accession>
<evidence type="ECO:0000259" key="6">
    <source>
        <dbReference type="PROSITE" id="PS50109"/>
    </source>
</evidence>
<dbReference type="InterPro" id="IPR003018">
    <property type="entry name" value="GAF"/>
</dbReference>
<evidence type="ECO:0000256" key="4">
    <source>
        <dbReference type="ARBA" id="ARBA00022679"/>
    </source>
</evidence>
<dbReference type="InterPro" id="IPR000700">
    <property type="entry name" value="PAS-assoc_C"/>
</dbReference>
<keyword evidence="3" id="KW-0597">Phosphoprotein</keyword>
<dbReference type="Pfam" id="PF00512">
    <property type="entry name" value="HisKA"/>
    <property type="match status" value="1"/>
</dbReference>
<evidence type="ECO:0000256" key="5">
    <source>
        <dbReference type="ARBA" id="ARBA00022777"/>
    </source>
</evidence>
<dbReference type="InterPro" id="IPR036890">
    <property type="entry name" value="HATPase_C_sf"/>
</dbReference>
<name>A0A381FQ95_9FLAO</name>
<dbReference type="CDD" id="cd00082">
    <property type="entry name" value="HisKA"/>
    <property type="match status" value="1"/>
</dbReference>
<dbReference type="SMART" id="SM00086">
    <property type="entry name" value="PAC"/>
    <property type="match status" value="3"/>
</dbReference>
<evidence type="ECO:0000259" key="7">
    <source>
        <dbReference type="PROSITE" id="PS50112"/>
    </source>
</evidence>
<feature type="domain" description="PAS" evidence="7">
    <location>
        <begin position="353"/>
        <end position="396"/>
    </location>
</feature>
<dbReference type="Gene3D" id="3.30.565.10">
    <property type="entry name" value="Histidine kinase-like ATPase, C-terminal domain"/>
    <property type="match status" value="1"/>
</dbReference>
<dbReference type="Pfam" id="PF00989">
    <property type="entry name" value="PAS"/>
    <property type="match status" value="1"/>
</dbReference>
<dbReference type="InterPro" id="IPR003661">
    <property type="entry name" value="HisK_dim/P_dom"/>
</dbReference>
<dbReference type="SMART" id="SM00387">
    <property type="entry name" value="HATPase_c"/>
    <property type="match status" value="1"/>
</dbReference>
<dbReference type="SUPFAM" id="SSF55785">
    <property type="entry name" value="PYP-like sensor domain (PAS domain)"/>
    <property type="match status" value="3"/>
</dbReference>
<dbReference type="RefSeq" id="WP_115621749.1">
    <property type="nucleotide sequence ID" value="NZ_UFVR01000004.1"/>
</dbReference>
<dbReference type="SMART" id="SM00091">
    <property type="entry name" value="PAS"/>
    <property type="match status" value="3"/>
</dbReference>
<dbReference type="FunFam" id="3.30.565.10:FF:000006">
    <property type="entry name" value="Sensor histidine kinase WalK"/>
    <property type="match status" value="1"/>
</dbReference>
<comment type="catalytic activity">
    <reaction evidence="1">
        <text>ATP + protein L-histidine = ADP + protein N-phospho-L-histidine.</text>
        <dbReference type="EC" id="2.7.13.3"/>
    </reaction>
</comment>
<evidence type="ECO:0000313" key="9">
    <source>
        <dbReference type="EMBL" id="SUX48719.1"/>
    </source>
</evidence>
<gene>
    <name evidence="9" type="primary">yycG_4</name>
    <name evidence="9" type="ORF">NCTC13532_04339</name>
</gene>
<feature type="domain" description="PAC" evidence="8">
    <location>
        <begin position="560"/>
        <end position="612"/>
    </location>
</feature>
<dbReference type="InterPro" id="IPR003594">
    <property type="entry name" value="HATPase_dom"/>
</dbReference>
<dbReference type="CDD" id="cd00075">
    <property type="entry name" value="HATPase"/>
    <property type="match status" value="1"/>
</dbReference>
<evidence type="ECO:0000256" key="1">
    <source>
        <dbReference type="ARBA" id="ARBA00000085"/>
    </source>
</evidence>